<reference evidence="2 3" key="1">
    <citation type="journal article" date="2017" name="Genome Announc.">
        <title>Complete Genome Sequences of Two Acetylene-Fermenting Pelobacter acetylenicus Strains.</title>
        <authorList>
            <person name="Sutton J.M."/>
            <person name="Baesman S.M."/>
            <person name="Fierst J.L."/>
            <person name="Poret-Peterson A.T."/>
            <person name="Oremland R.S."/>
            <person name="Dunlap D.S."/>
            <person name="Akob D.M."/>
        </authorList>
    </citation>
    <scope>NUCLEOTIDE SEQUENCE [LARGE SCALE GENOMIC DNA]</scope>
    <source>
        <strain evidence="2 3">DSM 3247</strain>
    </source>
</reference>
<dbReference type="AlphaFoldDB" id="A0A1L3GFM9"/>
<dbReference type="OrthoDB" id="282116at2"/>
<keyword evidence="1" id="KW-1133">Transmembrane helix</keyword>
<dbReference type="EMBL" id="CP015518">
    <property type="protein sequence ID" value="APG24761.1"/>
    <property type="molecule type" value="Genomic_DNA"/>
</dbReference>
<name>A0A1L3GFM9_SYNAC</name>
<dbReference type="Proteomes" id="UP000182264">
    <property type="component" value="Chromosome"/>
</dbReference>
<organism evidence="2 3">
    <name type="scientific">Syntrophotalea acetylenica</name>
    <name type="common">Pelobacter acetylenicus</name>
    <dbReference type="NCBI Taxonomy" id="29542"/>
    <lineage>
        <taxon>Bacteria</taxon>
        <taxon>Pseudomonadati</taxon>
        <taxon>Thermodesulfobacteriota</taxon>
        <taxon>Desulfuromonadia</taxon>
        <taxon>Desulfuromonadales</taxon>
        <taxon>Syntrophotaleaceae</taxon>
        <taxon>Syntrophotalea</taxon>
    </lineage>
</organism>
<feature type="transmembrane region" description="Helical" evidence="1">
    <location>
        <begin position="15"/>
        <end position="35"/>
    </location>
</feature>
<dbReference type="STRING" id="29542.A6070_00690"/>
<gene>
    <name evidence="2" type="ORF">A7E75_06755</name>
</gene>
<protein>
    <submittedName>
        <fullName evidence="2">Uncharacterized protein</fullName>
    </submittedName>
</protein>
<evidence type="ECO:0000313" key="3">
    <source>
        <dbReference type="Proteomes" id="UP000182264"/>
    </source>
</evidence>
<keyword evidence="3" id="KW-1185">Reference proteome</keyword>
<feature type="transmembrane region" description="Helical" evidence="1">
    <location>
        <begin position="47"/>
        <end position="68"/>
    </location>
</feature>
<accession>A0A1L3GFM9</accession>
<evidence type="ECO:0000256" key="1">
    <source>
        <dbReference type="SAM" id="Phobius"/>
    </source>
</evidence>
<dbReference type="RefSeq" id="WP_072286606.1">
    <property type="nucleotide sequence ID" value="NZ_CP015455.1"/>
</dbReference>
<keyword evidence="1" id="KW-0812">Transmembrane</keyword>
<dbReference type="KEGG" id="pace:A6070_00690"/>
<proteinExistence type="predicted"/>
<evidence type="ECO:0000313" key="2">
    <source>
        <dbReference type="EMBL" id="APG24761.1"/>
    </source>
</evidence>
<sequence length="81" mass="9730">MRQEKRSHLSCDRRLMLWGYGLWLISLLLLEFRMHSHAFFPWDGWRGFSAAFGLVTVVSLALIARFLLRPLVLRDEEYYDR</sequence>
<keyword evidence="1" id="KW-0472">Membrane</keyword>